<gene>
    <name evidence="1" type="ORF">EDB81DRAFT_802864</name>
</gene>
<accession>A0A9P9EAA0</accession>
<name>A0A9P9EAA0_9HYPO</name>
<reference evidence="1" key="1">
    <citation type="journal article" date="2021" name="Nat. Commun.">
        <title>Genetic determinants of endophytism in the Arabidopsis root mycobiome.</title>
        <authorList>
            <person name="Mesny F."/>
            <person name="Miyauchi S."/>
            <person name="Thiergart T."/>
            <person name="Pickel B."/>
            <person name="Atanasova L."/>
            <person name="Karlsson M."/>
            <person name="Huettel B."/>
            <person name="Barry K.W."/>
            <person name="Haridas S."/>
            <person name="Chen C."/>
            <person name="Bauer D."/>
            <person name="Andreopoulos W."/>
            <person name="Pangilinan J."/>
            <person name="LaButti K."/>
            <person name="Riley R."/>
            <person name="Lipzen A."/>
            <person name="Clum A."/>
            <person name="Drula E."/>
            <person name="Henrissat B."/>
            <person name="Kohler A."/>
            <person name="Grigoriev I.V."/>
            <person name="Martin F.M."/>
            <person name="Hacquard S."/>
        </authorList>
    </citation>
    <scope>NUCLEOTIDE SEQUENCE</scope>
    <source>
        <strain evidence="1">MPI-CAGE-AT-0147</strain>
    </source>
</reference>
<proteinExistence type="predicted"/>
<organism evidence="1 2">
    <name type="scientific">Dactylonectria macrodidyma</name>
    <dbReference type="NCBI Taxonomy" id="307937"/>
    <lineage>
        <taxon>Eukaryota</taxon>
        <taxon>Fungi</taxon>
        <taxon>Dikarya</taxon>
        <taxon>Ascomycota</taxon>
        <taxon>Pezizomycotina</taxon>
        <taxon>Sordariomycetes</taxon>
        <taxon>Hypocreomycetidae</taxon>
        <taxon>Hypocreales</taxon>
        <taxon>Nectriaceae</taxon>
        <taxon>Dactylonectria</taxon>
    </lineage>
</organism>
<dbReference type="EMBL" id="JAGMUV010000014">
    <property type="protein sequence ID" value="KAH7133963.1"/>
    <property type="molecule type" value="Genomic_DNA"/>
</dbReference>
<protein>
    <submittedName>
        <fullName evidence="1">Uncharacterized protein</fullName>
    </submittedName>
</protein>
<evidence type="ECO:0000313" key="2">
    <source>
        <dbReference type="Proteomes" id="UP000738349"/>
    </source>
</evidence>
<evidence type="ECO:0000313" key="1">
    <source>
        <dbReference type="EMBL" id="KAH7133963.1"/>
    </source>
</evidence>
<dbReference type="AlphaFoldDB" id="A0A9P9EAA0"/>
<dbReference type="Proteomes" id="UP000738349">
    <property type="component" value="Unassembled WGS sequence"/>
</dbReference>
<comment type="caution">
    <text evidence="1">The sequence shown here is derived from an EMBL/GenBank/DDBJ whole genome shotgun (WGS) entry which is preliminary data.</text>
</comment>
<keyword evidence="2" id="KW-1185">Reference proteome</keyword>
<sequence>MPIEIVTVALKSADFFEHNPALDVSPSAQEVNRCVLVAIGGPSKADEPACCQ</sequence>